<feature type="repeat" description="PPR" evidence="2">
    <location>
        <begin position="79"/>
        <end position="113"/>
    </location>
</feature>
<dbReference type="PROSITE" id="PS51375">
    <property type="entry name" value="PPR"/>
    <property type="match status" value="5"/>
</dbReference>
<keyword evidence="1" id="KW-0677">Repeat</keyword>
<dbReference type="PANTHER" id="PTHR47926">
    <property type="entry name" value="PENTATRICOPEPTIDE REPEAT-CONTAINING PROTEIN"/>
    <property type="match status" value="1"/>
</dbReference>
<dbReference type="Pfam" id="PF20431">
    <property type="entry name" value="E_motif"/>
    <property type="match status" value="1"/>
</dbReference>
<dbReference type="GO" id="GO:0003723">
    <property type="term" value="F:RNA binding"/>
    <property type="evidence" value="ECO:0007669"/>
    <property type="project" value="InterPro"/>
</dbReference>
<evidence type="ECO:0000313" key="3">
    <source>
        <dbReference type="EMBL" id="KAF8396528.1"/>
    </source>
</evidence>
<dbReference type="InterPro" id="IPR046960">
    <property type="entry name" value="PPR_At4g14850-like_plant"/>
</dbReference>
<dbReference type="NCBIfam" id="TIGR00756">
    <property type="entry name" value="PPR"/>
    <property type="match status" value="4"/>
</dbReference>
<organism evidence="3 4">
    <name type="scientific">Tetracentron sinense</name>
    <name type="common">Spur-leaf</name>
    <dbReference type="NCBI Taxonomy" id="13715"/>
    <lineage>
        <taxon>Eukaryota</taxon>
        <taxon>Viridiplantae</taxon>
        <taxon>Streptophyta</taxon>
        <taxon>Embryophyta</taxon>
        <taxon>Tracheophyta</taxon>
        <taxon>Spermatophyta</taxon>
        <taxon>Magnoliopsida</taxon>
        <taxon>Trochodendrales</taxon>
        <taxon>Trochodendraceae</taxon>
        <taxon>Tetracentron</taxon>
    </lineage>
</organism>
<reference evidence="3 4" key="1">
    <citation type="submission" date="2020-04" db="EMBL/GenBank/DDBJ databases">
        <title>Plant Genome Project.</title>
        <authorList>
            <person name="Zhang R.-G."/>
        </authorList>
    </citation>
    <scope>NUCLEOTIDE SEQUENCE [LARGE SCALE GENOMIC DNA]</scope>
    <source>
        <strain evidence="3">YNK0</strain>
        <tissue evidence="3">Leaf</tissue>
    </source>
</reference>
<dbReference type="InterPro" id="IPR002885">
    <property type="entry name" value="PPR_rpt"/>
</dbReference>
<name>A0A835DA25_TETSI</name>
<dbReference type="Pfam" id="PF13041">
    <property type="entry name" value="PPR_2"/>
    <property type="match status" value="3"/>
</dbReference>
<dbReference type="FunFam" id="1.25.40.10:FF:000470">
    <property type="entry name" value="Pentatricopeptide repeat-containing protein At5g66520"/>
    <property type="match status" value="1"/>
</dbReference>
<dbReference type="PANTHER" id="PTHR47926:SF537">
    <property type="entry name" value="PENTACOTRIPEPTIDE-REPEAT REGION OF PRORP DOMAIN-CONTAINING PROTEIN"/>
    <property type="match status" value="1"/>
</dbReference>
<feature type="repeat" description="PPR" evidence="2">
    <location>
        <begin position="281"/>
        <end position="315"/>
    </location>
</feature>
<protein>
    <recommendedName>
        <fullName evidence="5">Pentatricopeptide repeat-containing protein</fullName>
    </recommendedName>
</protein>
<gene>
    <name evidence="3" type="ORF">HHK36_018152</name>
</gene>
<dbReference type="OrthoDB" id="330671at2759"/>
<sequence>MAMRSAIITKLLKLNRPHLFLIENCSDIKELKQFHCQFITNGLSNDTIFLSTILSFSAISPARDLAYARLVFSQIDSPNLFMFNTMIRGYAWSSTPEKATSLYIHMLHSGLFPNKYTFPFVIKASSSITDLASGRTIHGSVMKFGYGSDVHVSNSLLHMYANFGFSEVIIKLFEEIPEPDVVSWNVVIDNFAQCGHLDEVLIAFSEMCYSGVEPNSVTVLGLLSACSKMGDLNFGKLIHLYIIKNDLHISINLGNGLLDMYAKFGDLDSAEKLFNRMLVKTVFSWTSMVDGLVRTGDVENARLMFNQMPDKDTTSWNVMLNGFIMAGDMNSAHQHFKMIPERDLVSWNSIIVGYAQHKQFVKSLDFFREMRVSGVNPDRVTLVSMLSVCGFTGAMDHGEVIHSYMEKNNVKGEEVEVALLDMYCKCGAPEKALSVFHGVFNKSVLAWTAMIVGLAMNGLAKDALNFFFQMQITGIQPNEITFIGVLCACSYGGLVEEGRWFFNAINQVYGIEPRSEHYGSMVDILGRAGLLKEAEIFIQNMPIKPDAGVWGALLGACKIHDEIYMGEKVAKILTEMDPHHSGRYVLLSNIYAMEKRWHDVERVREAMKAHGVRKTAGFSLIETAR</sequence>
<dbReference type="GO" id="GO:0009451">
    <property type="term" value="P:RNA modification"/>
    <property type="evidence" value="ECO:0007669"/>
    <property type="project" value="InterPro"/>
</dbReference>
<comment type="caution">
    <text evidence="3">The sequence shown here is derived from an EMBL/GenBank/DDBJ whole genome shotgun (WGS) entry which is preliminary data.</text>
</comment>
<evidence type="ECO:0000313" key="4">
    <source>
        <dbReference type="Proteomes" id="UP000655225"/>
    </source>
</evidence>
<dbReference type="OMA" id="EMKGEMH"/>
<dbReference type="FunFam" id="1.25.40.10:FF:000329">
    <property type="entry name" value="Pentatricopeptide repeat-containing protein"/>
    <property type="match status" value="1"/>
</dbReference>
<dbReference type="InterPro" id="IPR046848">
    <property type="entry name" value="E_motif"/>
</dbReference>
<evidence type="ECO:0000256" key="1">
    <source>
        <dbReference type="ARBA" id="ARBA00022737"/>
    </source>
</evidence>
<accession>A0A835DA25</accession>
<evidence type="ECO:0008006" key="5">
    <source>
        <dbReference type="Google" id="ProtNLM"/>
    </source>
</evidence>
<dbReference type="Proteomes" id="UP000655225">
    <property type="component" value="Unassembled WGS sequence"/>
</dbReference>
<keyword evidence="4" id="KW-1185">Reference proteome</keyword>
<dbReference type="EMBL" id="JABCRI010000012">
    <property type="protein sequence ID" value="KAF8396528.1"/>
    <property type="molecule type" value="Genomic_DNA"/>
</dbReference>
<dbReference type="Pfam" id="PF01535">
    <property type="entry name" value="PPR"/>
    <property type="match status" value="5"/>
</dbReference>
<feature type="repeat" description="PPR" evidence="2">
    <location>
        <begin position="343"/>
        <end position="377"/>
    </location>
</feature>
<dbReference type="InterPro" id="IPR011990">
    <property type="entry name" value="TPR-like_helical_dom_sf"/>
</dbReference>
<dbReference type="AlphaFoldDB" id="A0A835DA25"/>
<evidence type="ECO:0000256" key="2">
    <source>
        <dbReference type="PROSITE-ProRule" id="PRU00708"/>
    </source>
</evidence>
<proteinExistence type="predicted"/>
<dbReference type="Gene3D" id="1.25.40.10">
    <property type="entry name" value="Tetratricopeptide repeat domain"/>
    <property type="match status" value="5"/>
</dbReference>
<feature type="repeat" description="PPR" evidence="2">
    <location>
        <begin position="180"/>
        <end position="214"/>
    </location>
</feature>
<feature type="repeat" description="PPR" evidence="2">
    <location>
        <begin position="443"/>
        <end position="477"/>
    </location>
</feature>